<comment type="caution">
    <text evidence="9">The sequence shown here is derived from an EMBL/GenBank/DDBJ whole genome shotgun (WGS) entry which is preliminary data.</text>
</comment>
<dbReference type="InterPro" id="IPR016177">
    <property type="entry name" value="DNA-bd_dom_sf"/>
</dbReference>
<evidence type="ECO:0000313" key="10">
    <source>
        <dbReference type="Proteomes" id="UP000653305"/>
    </source>
</evidence>
<evidence type="ECO:0000259" key="8">
    <source>
        <dbReference type="PROSITE" id="PS51032"/>
    </source>
</evidence>
<organism evidence="9 10">
    <name type="scientific">Phtheirospermum japonicum</name>
    <dbReference type="NCBI Taxonomy" id="374723"/>
    <lineage>
        <taxon>Eukaryota</taxon>
        <taxon>Viridiplantae</taxon>
        <taxon>Streptophyta</taxon>
        <taxon>Embryophyta</taxon>
        <taxon>Tracheophyta</taxon>
        <taxon>Spermatophyta</taxon>
        <taxon>Magnoliopsida</taxon>
        <taxon>eudicotyledons</taxon>
        <taxon>Gunneridae</taxon>
        <taxon>Pentapetalae</taxon>
        <taxon>asterids</taxon>
        <taxon>lamiids</taxon>
        <taxon>Lamiales</taxon>
        <taxon>Orobanchaceae</taxon>
        <taxon>Orobanchaceae incertae sedis</taxon>
        <taxon>Phtheirospermum</taxon>
    </lineage>
</organism>
<evidence type="ECO:0000256" key="1">
    <source>
        <dbReference type="ARBA" id="ARBA00004123"/>
    </source>
</evidence>
<feature type="region of interest" description="Disordered" evidence="6">
    <location>
        <begin position="217"/>
        <end position="251"/>
    </location>
</feature>
<dbReference type="GO" id="GO:0006281">
    <property type="term" value="P:DNA repair"/>
    <property type="evidence" value="ECO:0007669"/>
    <property type="project" value="InterPro"/>
</dbReference>
<dbReference type="GO" id="GO:0005634">
    <property type="term" value="C:nucleus"/>
    <property type="evidence" value="ECO:0007669"/>
    <property type="project" value="UniProtKB-SubCell"/>
</dbReference>
<dbReference type="PROSITE" id="PS50160">
    <property type="entry name" value="DNA_LIGASE_A3"/>
    <property type="match status" value="1"/>
</dbReference>
<dbReference type="PANTHER" id="PTHR32467:SF118">
    <property type="entry name" value="ETHYLENE-RESPONSIVE TRANSCRIPTION FACTOR RAP2-7"/>
    <property type="match status" value="1"/>
</dbReference>
<dbReference type="GO" id="GO:0003677">
    <property type="term" value="F:DNA binding"/>
    <property type="evidence" value="ECO:0007669"/>
    <property type="project" value="UniProtKB-KW"/>
</dbReference>
<keyword evidence="3" id="KW-0238">DNA-binding</keyword>
<dbReference type="PANTHER" id="PTHR32467">
    <property type="entry name" value="AP2-LIKE ETHYLENE-RESPONSIVE TRANSCRIPTION FACTOR"/>
    <property type="match status" value="1"/>
</dbReference>
<dbReference type="InterPro" id="IPR012310">
    <property type="entry name" value="DNA_ligase_ATP-dep_cent"/>
</dbReference>
<dbReference type="Gene3D" id="3.30.730.10">
    <property type="entry name" value="AP2/ERF domain"/>
    <property type="match status" value="1"/>
</dbReference>
<dbReference type="GO" id="GO:0006310">
    <property type="term" value="P:DNA recombination"/>
    <property type="evidence" value="ECO:0007669"/>
    <property type="project" value="InterPro"/>
</dbReference>
<sequence>MTAAFTARVREQAATEGWCGISQSHVASLLIHYLENGSVEIYSRNADRNTGKFPDVVATITSSEGLIIKTLNKYATYEPAKRSNNWLKLKKDYMDSIADSLDLVPIATFHGKGKRTRIIVAYSAPARHGCLKVDCNSSTRKNSLSTLNFSILNNNDVNNDVRDSRNKLHLFPMGAPAPFPSQSLSLVRGKFWLNLSVPKVPDGSAVELGIYKAQLSASNPVPQQQPHVKKSRRGPRSRSSQYRGARRSTSVLASTDANWSTLQRPWQVRQSTSVLASTDAKSTLQTPWQLRRSTSVLASTDAKSTLQRVVVGHGFLERLQVEIRYRKDCGKQVYLGGFDTAHAAARAYDRAAIKFRGVDADINFTIGDYEDDMKQVNMKLYILITIGSFSMQASEPYTVEDLQTTDLTKEEFVHILRRQSTGFSRGSSKYRGLTLHKCGRWEARIGQFFGKKK</sequence>
<dbReference type="EMBL" id="BMAC01001524">
    <property type="protein sequence ID" value="GFQ07499.1"/>
    <property type="molecule type" value="Genomic_DNA"/>
</dbReference>
<dbReference type="InterPro" id="IPR036955">
    <property type="entry name" value="AP2/ERF_dom_sf"/>
</dbReference>
<keyword evidence="5" id="KW-0539">Nucleus</keyword>
<feature type="compositionally biased region" description="Polar residues" evidence="6">
    <location>
        <begin position="217"/>
        <end position="226"/>
    </location>
</feature>
<dbReference type="InterPro" id="IPR001471">
    <property type="entry name" value="AP2/ERF_dom"/>
</dbReference>
<dbReference type="SMART" id="SM00380">
    <property type="entry name" value="AP2"/>
    <property type="match status" value="1"/>
</dbReference>
<dbReference type="Gene3D" id="3.30.1490.70">
    <property type="match status" value="1"/>
</dbReference>
<proteinExistence type="predicted"/>
<keyword evidence="2" id="KW-0805">Transcription regulation</keyword>
<dbReference type="PROSITE" id="PS51032">
    <property type="entry name" value="AP2_ERF"/>
    <property type="match status" value="1"/>
</dbReference>
<dbReference type="AlphaFoldDB" id="A0A830DCQ9"/>
<comment type="subcellular location">
    <subcellularLocation>
        <location evidence="1">Nucleus</location>
    </subcellularLocation>
</comment>
<evidence type="ECO:0000256" key="6">
    <source>
        <dbReference type="SAM" id="MobiDB-lite"/>
    </source>
</evidence>
<evidence type="ECO:0000256" key="3">
    <source>
        <dbReference type="ARBA" id="ARBA00023125"/>
    </source>
</evidence>
<evidence type="ECO:0000259" key="7">
    <source>
        <dbReference type="PROSITE" id="PS50160"/>
    </source>
</evidence>
<evidence type="ECO:0000256" key="5">
    <source>
        <dbReference type="ARBA" id="ARBA00023242"/>
    </source>
</evidence>
<keyword evidence="4" id="KW-0804">Transcription</keyword>
<dbReference type="GO" id="GO:0003700">
    <property type="term" value="F:DNA-binding transcription factor activity"/>
    <property type="evidence" value="ECO:0007669"/>
    <property type="project" value="InterPro"/>
</dbReference>
<gene>
    <name evidence="9" type="ORF">PHJA_002894000</name>
</gene>
<feature type="domain" description="AP2/ERF" evidence="8">
    <location>
        <begin position="306"/>
        <end position="365"/>
    </location>
</feature>
<dbReference type="SUPFAM" id="SSF56091">
    <property type="entry name" value="DNA ligase/mRNA capping enzyme, catalytic domain"/>
    <property type="match status" value="1"/>
</dbReference>
<protein>
    <submittedName>
        <fullName evidence="9">Ethylene-responsive transcription factor rap2-7</fullName>
    </submittedName>
</protein>
<dbReference type="PROSITE" id="PS00333">
    <property type="entry name" value="DNA_LIGASE_A2"/>
    <property type="match status" value="1"/>
</dbReference>
<evidence type="ECO:0000256" key="4">
    <source>
        <dbReference type="ARBA" id="ARBA00023163"/>
    </source>
</evidence>
<accession>A0A830DCQ9</accession>
<keyword evidence="10" id="KW-1185">Reference proteome</keyword>
<feature type="compositionally biased region" description="Basic residues" evidence="6">
    <location>
        <begin position="227"/>
        <end position="236"/>
    </location>
</feature>
<dbReference type="GO" id="GO:0005524">
    <property type="term" value="F:ATP binding"/>
    <property type="evidence" value="ECO:0007669"/>
    <property type="project" value="InterPro"/>
</dbReference>
<name>A0A830DCQ9_9LAMI</name>
<dbReference type="InterPro" id="IPR016059">
    <property type="entry name" value="DNA_ligase_ATP-dep_CS"/>
</dbReference>
<dbReference type="GO" id="GO:0003910">
    <property type="term" value="F:DNA ligase (ATP) activity"/>
    <property type="evidence" value="ECO:0007669"/>
    <property type="project" value="InterPro"/>
</dbReference>
<dbReference type="OrthoDB" id="207175at2759"/>
<evidence type="ECO:0000313" key="9">
    <source>
        <dbReference type="EMBL" id="GFQ07499.1"/>
    </source>
</evidence>
<evidence type="ECO:0000256" key="2">
    <source>
        <dbReference type="ARBA" id="ARBA00023015"/>
    </source>
</evidence>
<dbReference type="SUPFAM" id="SSF54171">
    <property type="entry name" value="DNA-binding domain"/>
    <property type="match status" value="1"/>
</dbReference>
<feature type="domain" description="ATP-dependent DNA ligase family profile" evidence="7">
    <location>
        <begin position="64"/>
        <end position="122"/>
    </location>
</feature>
<reference evidence="9" key="1">
    <citation type="submission" date="2020-07" db="EMBL/GenBank/DDBJ databases">
        <title>Ethylene signaling mediates host invasion by parasitic plants.</title>
        <authorList>
            <person name="Yoshida S."/>
        </authorList>
    </citation>
    <scope>NUCLEOTIDE SEQUENCE</scope>
    <source>
        <strain evidence="9">Okayama</strain>
    </source>
</reference>
<dbReference type="Proteomes" id="UP000653305">
    <property type="component" value="Unassembled WGS sequence"/>
</dbReference>